<dbReference type="InterPro" id="IPR004788">
    <property type="entry name" value="Ribose5P_isomerase_type_A"/>
</dbReference>
<evidence type="ECO:0000256" key="2">
    <source>
        <dbReference type="ARBA" id="ARBA00023235"/>
    </source>
</evidence>
<dbReference type="GO" id="GO:0009052">
    <property type="term" value="P:pentose-phosphate shunt, non-oxidative branch"/>
    <property type="evidence" value="ECO:0007669"/>
    <property type="project" value="UniProtKB-UniRule"/>
</dbReference>
<name>G6XFY6_9PROT</name>
<organism evidence="4 5">
    <name type="scientific">Gluconobacter morbifer G707</name>
    <dbReference type="NCBI Taxonomy" id="1088869"/>
    <lineage>
        <taxon>Bacteria</taxon>
        <taxon>Pseudomonadati</taxon>
        <taxon>Pseudomonadota</taxon>
        <taxon>Alphaproteobacteria</taxon>
        <taxon>Acetobacterales</taxon>
        <taxon>Acetobacteraceae</taxon>
        <taxon>Gluconobacter</taxon>
    </lineage>
</organism>
<comment type="pathway">
    <text evidence="3">Carbohydrate degradation; pentose phosphate pathway; D-ribose 5-phosphate from D-ribulose 5-phosphate (non-oxidative stage): step 1/1.</text>
</comment>
<evidence type="ECO:0000313" key="5">
    <source>
        <dbReference type="Proteomes" id="UP000004949"/>
    </source>
</evidence>
<dbReference type="InterPro" id="IPR020672">
    <property type="entry name" value="Ribose5P_isomerase_typA_subgr"/>
</dbReference>
<reference evidence="4 5" key="1">
    <citation type="submission" date="2011-10" db="EMBL/GenBank/DDBJ databases">
        <title>Genome sequence of Gluconobacter morbifer G707, isolated from Drosophila gut.</title>
        <authorList>
            <person name="Lee W.-J."/>
            <person name="Kim E.-K."/>
        </authorList>
    </citation>
    <scope>NUCLEOTIDE SEQUENCE [LARGE SCALE GENOMIC DNA]</scope>
    <source>
        <strain evidence="4 5">G707</strain>
    </source>
</reference>
<dbReference type="InterPro" id="IPR037171">
    <property type="entry name" value="NagB/RpiA_transferase-like"/>
</dbReference>
<evidence type="ECO:0000313" key="4">
    <source>
        <dbReference type="EMBL" id="EHH69094.1"/>
    </source>
</evidence>
<comment type="subunit">
    <text evidence="3">Homodimer.</text>
</comment>
<feature type="binding site" evidence="3">
    <location>
        <position position="127"/>
    </location>
    <ligand>
        <name>substrate</name>
    </ligand>
</feature>
<keyword evidence="2 3" id="KW-0413">Isomerase</keyword>
<dbReference type="EC" id="5.3.1.6" evidence="3"/>
<dbReference type="SUPFAM" id="SSF75445">
    <property type="entry name" value="D-ribose-5-phosphate isomerase (RpiA), lid domain"/>
    <property type="match status" value="1"/>
</dbReference>
<dbReference type="eggNOG" id="COG0120">
    <property type="taxonomic scope" value="Bacteria"/>
</dbReference>
<comment type="caution">
    <text evidence="4">The sequence shown here is derived from an EMBL/GenBank/DDBJ whole genome shotgun (WGS) entry which is preliminary data.</text>
</comment>
<feature type="binding site" evidence="3">
    <location>
        <begin position="86"/>
        <end position="89"/>
    </location>
    <ligand>
        <name>substrate</name>
    </ligand>
</feature>
<dbReference type="CDD" id="cd01398">
    <property type="entry name" value="RPI_A"/>
    <property type="match status" value="1"/>
</dbReference>
<dbReference type="EMBL" id="AGQV01000001">
    <property type="protein sequence ID" value="EHH69094.1"/>
    <property type="molecule type" value="Genomic_DNA"/>
</dbReference>
<dbReference type="STRING" id="1088869.GMO_04010"/>
<dbReference type="RefSeq" id="WP_008850551.1">
    <property type="nucleotide sequence ID" value="NZ_AGQV01000001.1"/>
</dbReference>
<accession>G6XFY6</accession>
<comment type="catalytic activity">
    <reaction evidence="1 3">
        <text>aldehydo-D-ribose 5-phosphate = D-ribulose 5-phosphate</text>
        <dbReference type="Rhea" id="RHEA:14657"/>
        <dbReference type="ChEBI" id="CHEBI:58121"/>
        <dbReference type="ChEBI" id="CHEBI:58273"/>
        <dbReference type="EC" id="5.3.1.6"/>
    </reaction>
</comment>
<dbReference type="FunFam" id="3.40.50.1360:FF:000001">
    <property type="entry name" value="Ribose-5-phosphate isomerase A"/>
    <property type="match status" value="1"/>
</dbReference>
<sequence length="231" mass="24832">MTDPMDVHKKTAARRAADMVKSGMVVGIGTGSTAAFMIERLGERIREEGLEIVGIPTSDDSEDKAVHAGIPLTDFAAHRRIDLAIDGADEVQRGSLHLVKGLGGALLREKIVATAARKFVVIVDGRKPVDLLGERAPVPVEVIPFGWECTAEYLASCGARGVKPRQDRNGGLFVSDNGNMVLDCHFGPIEDPEALARKIDAIVGVVEHGMFLNMASEVLVATEQGIERWEP</sequence>
<dbReference type="Gene3D" id="3.30.70.260">
    <property type="match status" value="1"/>
</dbReference>
<dbReference type="NCBIfam" id="TIGR00021">
    <property type="entry name" value="rpiA"/>
    <property type="match status" value="1"/>
</dbReference>
<dbReference type="PANTHER" id="PTHR43748:SF3">
    <property type="entry name" value="RIBOSE-5-PHOSPHATE ISOMERASE 3, CHLOROPLASTIC-RELATED"/>
    <property type="match status" value="1"/>
</dbReference>
<dbReference type="AlphaFoldDB" id="G6XFY6"/>
<evidence type="ECO:0000256" key="3">
    <source>
        <dbReference type="HAMAP-Rule" id="MF_00170"/>
    </source>
</evidence>
<gene>
    <name evidence="3" type="primary">rpiA</name>
    <name evidence="4" type="ORF">GMO_04010</name>
</gene>
<feature type="binding site" evidence="3">
    <location>
        <begin position="100"/>
        <end position="103"/>
    </location>
    <ligand>
        <name>substrate</name>
    </ligand>
</feature>
<dbReference type="PANTHER" id="PTHR43748">
    <property type="entry name" value="RIBOSE-5-PHOSPHATE ISOMERASE 3, CHLOROPLASTIC-RELATED"/>
    <property type="match status" value="1"/>
</dbReference>
<feature type="active site" description="Proton acceptor" evidence="3">
    <location>
        <position position="109"/>
    </location>
</feature>
<keyword evidence="5" id="KW-1185">Reference proteome</keyword>
<dbReference type="NCBIfam" id="NF001924">
    <property type="entry name" value="PRK00702.1"/>
    <property type="match status" value="1"/>
</dbReference>
<comment type="similarity">
    <text evidence="3">Belongs to the ribose 5-phosphate isomerase family.</text>
</comment>
<dbReference type="Pfam" id="PF06026">
    <property type="entry name" value="Rib_5-P_isom_A"/>
    <property type="match status" value="1"/>
</dbReference>
<dbReference type="InterPro" id="IPR050262">
    <property type="entry name" value="Ribose-5P_isomerase"/>
</dbReference>
<protein>
    <recommendedName>
        <fullName evidence="3">Ribose-5-phosphate isomerase A</fullName>
        <ecNumber evidence="3">5.3.1.6</ecNumber>
    </recommendedName>
    <alternativeName>
        <fullName evidence="3">Phosphoriboisomerase A</fullName>
        <shortName evidence="3">PRI</shortName>
    </alternativeName>
</protein>
<dbReference type="GO" id="GO:0004751">
    <property type="term" value="F:ribose-5-phosphate isomerase activity"/>
    <property type="evidence" value="ECO:0007669"/>
    <property type="project" value="UniProtKB-UniRule"/>
</dbReference>
<feature type="binding site" evidence="3">
    <location>
        <begin position="30"/>
        <end position="33"/>
    </location>
    <ligand>
        <name>substrate</name>
    </ligand>
</feature>
<dbReference type="Gene3D" id="3.40.50.1360">
    <property type="match status" value="1"/>
</dbReference>
<evidence type="ECO:0000256" key="1">
    <source>
        <dbReference type="ARBA" id="ARBA00001713"/>
    </source>
</evidence>
<dbReference type="HAMAP" id="MF_00170">
    <property type="entry name" value="Rib_5P_isom_A"/>
    <property type="match status" value="1"/>
</dbReference>
<comment type="function">
    <text evidence="3">Catalyzes the reversible conversion of ribose-5-phosphate to ribulose 5-phosphate.</text>
</comment>
<dbReference type="UniPathway" id="UPA00115">
    <property type="reaction ID" value="UER00412"/>
</dbReference>
<proteinExistence type="inferred from homology"/>
<dbReference type="Proteomes" id="UP000004949">
    <property type="component" value="Unassembled WGS sequence"/>
</dbReference>
<dbReference type="PATRIC" id="fig|1088869.3.peg.404"/>
<dbReference type="SUPFAM" id="SSF100950">
    <property type="entry name" value="NagB/RpiA/CoA transferase-like"/>
    <property type="match status" value="1"/>
</dbReference>